<feature type="region of interest" description="Disordered" evidence="6">
    <location>
        <begin position="1"/>
        <end position="45"/>
    </location>
</feature>
<comment type="caution">
    <text evidence="7">The sequence shown here is derived from an EMBL/GenBank/DDBJ whole genome shotgun (WGS) entry which is preliminary data.</text>
</comment>
<comment type="subcellular location">
    <subcellularLocation>
        <location evidence="1">Membrane</location>
        <topology evidence="1">Multi-pass membrane protein</topology>
    </subcellularLocation>
</comment>
<evidence type="ECO:0000313" key="8">
    <source>
        <dbReference type="Proteomes" id="UP000271974"/>
    </source>
</evidence>
<dbReference type="PANTHER" id="PTHR23511:SF45">
    <property type="entry name" value="SVOP LIKE"/>
    <property type="match status" value="1"/>
</dbReference>
<proteinExistence type="predicted"/>
<evidence type="ECO:0000256" key="3">
    <source>
        <dbReference type="ARBA" id="ARBA00022692"/>
    </source>
</evidence>
<accession>A0A433SN61</accession>
<name>A0A433SN61_ELYCH</name>
<dbReference type="Proteomes" id="UP000271974">
    <property type="component" value="Unassembled WGS sequence"/>
</dbReference>
<dbReference type="InterPro" id="IPR036259">
    <property type="entry name" value="MFS_trans_sf"/>
</dbReference>
<evidence type="ECO:0000256" key="2">
    <source>
        <dbReference type="ARBA" id="ARBA00022448"/>
    </source>
</evidence>
<feature type="non-terminal residue" evidence="7">
    <location>
        <position position="125"/>
    </location>
</feature>
<keyword evidence="3" id="KW-0812">Transmembrane</keyword>
<feature type="compositionally biased region" description="Low complexity" evidence="6">
    <location>
        <begin position="13"/>
        <end position="35"/>
    </location>
</feature>
<dbReference type="PANTHER" id="PTHR23511">
    <property type="entry name" value="SYNAPTIC VESICLE GLYCOPROTEIN 2"/>
    <property type="match status" value="1"/>
</dbReference>
<dbReference type="AlphaFoldDB" id="A0A433SN61"/>
<keyword evidence="8" id="KW-1185">Reference proteome</keyword>
<gene>
    <name evidence="7" type="ORF">EGW08_021616</name>
</gene>
<dbReference type="EMBL" id="RQTK01001366">
    <property type="protein sequence ID" value="RUS70625.1"/>
    <property type="molecule type" value="Genomic_DNA"/>
</dbReference>
<reference evidence="7 8" key="1">
    <citation type="submission" date="2019-01" db="EMBL/GenBank/DDBJ databases">
        <title>A draft genome assembly of the solar-powered sea slug Elysia chlorotica.</title>
        <authorList>
            <person name="Cai H."/>
            <person name="Li Q."/>
            <person name="Fang X."/>
            <person name="Li J."/>
            <person name="Curtis N.E."/>
            <person name="Altenburger A."/>
            <person name="Shibata T."/>
            <person name="Feng M."/>
            <person name="Maeda T."/>
            <person name="Schwartz J.A."/>
            <person name="Shigenobu S."/>
            <person name="Lundholm N."/>
            <person name="Nishiyama T."/>
            <person name="Yang H."/>
            <person name="Hasebe M."/>
            <person name="Li S."/>
            <person name="Pierce S.K."/>
            <person name="Wang J."/>
        </authorList>
    </citation>
    <scope>NUCLEOTIDE SEQUENCE [LARGE SCALE GENOMIC DNA]</scope>
    <source>
        <strain evidence="7">EC2010</strain>
        <tissue evidence="7">Whole organism of an adult</tissue>
    </source>
</reference>
<evidence type="ECO:0000256" key="6">
    <source>
        <dbReference type="SAM" id="MobiDB-lite"/>
    </source>
</evidence>
<evidence type="ECO:0000256" key="1">
    <source>
        <dbReference type="ARBA" id="ARBA00004141"/>
    </source>
</evidence>
<evidence type="ECO:0000256" key="5">
    <source>
        <dbReference type="ARBA" id="ARBA00023136"/>
    </source>
</evidence>
<protein>
    <submittedName>
        <fullName evidence="7">Uncharacterized protein</fullName>
    </submittedName>
</protein>
<sequence>MQYVVSSPRHRAGGIPSNNGNSNNNGNRNSYSHANTSDALTVTDTDEGKTYTVEDAVESLSLGWFQVKLFVVGKVITAADAMEMMMLAVLSPLVRCEWALKDYQVALITTSVFVGMGVSAPLLGA</sequence>
<dbReference type="SUPFAM" id="SSF103473">
    <property type="entry name" value="MFS general substrate transporter"/>
    <property type="match status" value="1"/>
</dbReference>
<dbReference type="GO" id="GO:0016020">
    <property type="term" value="C:membrane"/>
    <property type="evidence" value="ECO:0007669"/>
    <property type="project" value="UniProtKB-SubCell"/>
</dbReference>
<keyword evidence="5" id="KW-0472">Membrane</keyword>
<keyword evidence="4" id="KW-1133">Transmembrane helix</keyword>
<keyword evidence="2" id="KW-0813">Transport</keyword>
<evidence type="ECO:0000256" key="4">
    <source>
        <dbReference type="ARBA" id="ARBA00022989"/>
    </source>
</evidence>
<dbReference type="STRING" id="188477.A0A433SN61"/>
<evidence type="ECO:0000313" key="7">
    <source>
        <dbReference type="EMBL" id="RUS70625.1"/>
    </source>
</evidence>
<organism evidence="7 8">
    <name type="scientific">Elysia chlorotica</name>
    <name type="common">Eastern emerald elysia</name>
    <name type="synonym">Sea slug</name>
    <dbReference type="NCBI Taxonomy" id="188477"/>
    <lineage>
        <taxon>Eukaryota</taxon>
        <taxon>Metazoa</taxon>
        <taxon>Spiralia</taxon>
        <taxon>Lophotrochozoa</taxon>
        <taxon>Mollusca</taxon>
        <taxon>Gastropoda</taxon>
        <taxon>Heterobranchia</taxon>
        <taxon>Euthyneura</taxon>
        <taxon>Panpulmonata</taxon>
        <taxon>Sacoglossa</taxon>
        <taxon>Placobranchoidea</taxon>
        <taxon>Plakobranchidae</taxon>
        <taxon>Elysia</taxon>
    </lineage>
</organism>
<dbReference type="OrthoDB" id="4139357at2759"/>